<gene>
    <name evidence="1" type="ORF">D9758_007620</name>
</gene>
<dbReference type="CDD" id="cd00590">
    <property type="entry name" value="RRM_SF"/>
    <property type="match status" value="1"/>
</dbReference>
<dbReference type="InterPro" id="IPR035979">
    <property type="entry name" value="RBD_domain_sf"/>
</dbReference>
<dbReference type="InterPro" id="IPR012677">
    <property type="entry name" value="Nucleotide-bd_a/b_plait_sf"/>
</dbReference>
<proteinExistence type="predicted"/>
<evidence type="ECO:0000313" key="1">
    <source>
        <dbReference type="EMBL" id="KAF5360045.1"/>
    </source>
</evidence>
<dbReference type="AlphaFoldDB" id="A0A8H5G873"/>
<dbReference type="EMBL" id="JAACJM010000045">
    <property type="protein sequence ID" value="KAF5360045.1"/>
    <property type="molecule type" value="Genomic_DNA"/>
</dbReference>
<keyword evidence="2" id="KW-1185">Reference proteome</keyword>
<dbReference type="GO" id="GO:0003676">
    <property type="term" value="F:nucleic acid binding"/>
    <property type="evidence" value="ECO:0007669"/>
    <property type="project" value="InterPro"/>
</dbReference>
<evidence type="ECO:0000313" key="2">
    <source>
        <dbReference type="Proteomes" id="UP000559256"/>
    </source>
</evidence>
<sequence length="144" mass="16241">MSGKQNQAFVQFSDKDTADRVLEAHQKDPIMLDNKALTIDKGRVWQEGAPSQGLYFSNFPGTKAEMQSLVDRSGLQVEDLRLLRPRQNYNQNQKGFIALKSVEDATAMMQFLMKEKDGLRVGFALKPRLETMDKTNAATSDDAR</sequence>
<dbReference type="SUPFAM" id="SSF54928">
    <property type="entry name" value="RNA-binding domain, RBD"/>
    <property type="match status" value="1"/>
</dbReference>
<evidence type="ECO:0008006" key="3">
    <source>
        <dbReference type="Google" id="ProtNLM"/>
    </source>
</evidence>
<comment type="caution">
    <text evidence="1">The sequence shown here is derived from an EMBL/GenBank/DDBJ whole genome shotgun (WGS) entry which is preliminary data.</text>
</comment>
<accession>A0A8H5G873</accession>
<reference evidence="1 2" key="1">
    <citation type="journal article" date="2020" name="ISME J.">
        <title>Uncovering the hidden diversity of litter-decomposition mechanisms in mushroom-forming fungi.</title>
        <authorList>
            <person name="Floudas D."/>
            <person name="Bentzer J."/>
            <person name="Ahren D."/>
            <person name="Johansson T."/>
            <person name="Persson P."/>
            <person name="Tunlid A."/>
        </authorList>
    </citation>
    <scope>NUCLEOTIDE SEQUENCE [LARGE SCALE GENOMIC DNA]</scope>
    <source>
        <strain evidence="1 2">CBS 291.85</strain>
    </source>
</reference>
<organism evidence="1 2">
    <name type="scientific">Tetrapyrgos nigripes</name>
    <dbReference type="NCBI Taxonomy" id="182062"/>
    <lineage>
        <taxon>Eukaryota</taxon>
        <taxon>Fungi</taxon>
        <taxon>Dikarya</taxon>
        <taxon>Basidiomycota</taxon>
        <taxon>Agaricomycotina</taxon>
        <taxon>Agaricomycetes</taxon>
        <taxon>Agaricomycetidae</taxon>
        <taxon>Agaricales</taxon>
        <taxon>Marasmiineae</taxon>
        <taxon>Marasmiaceae</taxon>
        <taxon>Tetrapyrgos</taxon>
    </lineage>
</organism>
<dbReference type="Proteomes" id="UP000559256">
    <property type="component" value="Unassembled WGS sequence"/>
</dbReference>
<dbReference type="Gene3D" id="3.30.70.330">
    <property type="match status" value="1"/>
</dbReference>
<protein>
    <recommendedName>
        <fullName evidence="3">RRM domain-containing protein</fullName>
    </recommendedName>
</protein>
<name>A0A8H5G873_9AGAR</name>